<reference evidence="2 3" key="1">
    <citation type="submission" date="2016-10" db="EMBL/GenBank/DDBJ databases">
        <authorList>
            <person name="de Groot N.N."/>
        </authorList>
    </citation>
    <scope>NUCLEOTIDE SEQUENCE [LARGE SCALE GENOMIC DNA]</scope>
    <source>
        <strain evidence="2 3">Nm1</strain>
    </source>
</reference>
<dbReference type="STRING" id="44576.SAMN05421881_10757"/>
<dbReference type="InterPro" id="IPR036515">
    <property type="entry name" value="Transposase_17_sf"/>
</dbReference>
<sequence length="307" mass="35569">MLVAQARGQVLSCHEQYFILHNIEIWKLTMARPLRIEFPGGLYHVTSRGDRREEIYLDDADRVNWLTLFGQVCKRFNWVCHAYCLMDNHYHIVVETLEGNLSRGMRQLNGVYTQTFNRAHNRVGHVYQGRYKAILVEKESYLLELSRYVVLNPVRAGRVKDVEQWPWSSYSAMIGKGSRPEWLQTDWILGQFGKKRKRAIAAYRDFVRAGVGLPSVWNDLRGQIYLGREEFIETMQQHVQSNSHISEIPRAQRRANAKPLSYYSSFNDRNAGITAAYQTGDYTMKAIADEFGLHYATVSRIVKKAGV</sequence>
<evidence type="ECO:0000313" key="3">
    <source>
        <dbReference type="Proteomes" id="UP000198640"/>
    </source>
</evidence>
<dbReference type="SMART" id="SM01321">
    <property type="entry name" value="Y1_Tnp"/>
    <property type="match status" value="1"/>
</dbReference>
<proteinExistence type="predicted"/>
<protein>
    <submittedName>
        <fullName evidence="2">REP element-mobilizing transposase RayT</fullName>
    </submittedName>
</protein>
<dbReference type="Gene3D" id="3.30.70.1290">
    <property type="entry name" value="Transposase IS200-like"/>
    <property type="match status" value="1"/>
</dbReference>
<dbReference type="Proteomes" id="UP000198640">
    <property type="component" value="Unassembled WGS sequence"/>
</dbReference>
<evidence type="ECO:0000259" key="1">
    <source>
        <dbReference type="SMART" id="SM01321"/>
    </source>
</evidence>
<keyword evidence="3" id="KW-1185">Reference proteome</keyword>
<dbReference type="Pfam" id="PF01797">
    <property type="entry name" value="Y1_Tnp"/>
    <property type="match status" value="1"/>
</dbReference>
<dbReference type="InterPro" id="IPR002686">
    <property type="entry name" value="Transposase_17"/>
</dbReference>
<name>A0A1H3NKC1_9PROT</name>
<dbReference type="PANTHER" id="PTHR34322">
    <property type="entry name" value="TRANSPOSASE, Y1_TNP DOMAIN-CONTAINING"/>
    <property type="match status" value="1"/>
</dbReference>
<dbReference type="AlphaFoldDB" id="A0A1H3NKC1"/>
<evidence type="ECO:0000313" key="2">
    <source>
        <dbReference type="EMBL" id="SDY89193.1"/>
    </source>
</evidence>
<dbReference type="GO" id="GO:0003677">
    <property type="term" value="F:DNA binding"/>
    <property type="evidence" value="ECO:0007669"/>
    <property type="project" value="InterPro"/>
</dbReference>
<gene>
    <name evidence="2" type="ORF">SAMN05421881_10757</name>
</gene>
<dbReference type="PANTHER" id="PTHR34322:SF2">
    <property type="entry name" value="TRANSPOSASE IS200-LIKE DOMAIN-CONTAINING PROTEIN"/>
    <property type="match status" value="1"/>
</dbReference>
<dbReference type="GO" id="GO:0006313">
    <property type="term" value="P:DNA transposition"/>
    <property type="evidence" value="ECO:0007669"/>
    <property type="project" value="InterPro"/>
</dbReference>
<feature type="domain" description="Transposase IS200-like" evidence="1">
    <location>
        <begin position="38"/>
        <end position="152"/>
    </location>
</feature>
<dbReference type="SUPFAM" id="SSF143422">
    <property type="entry name" value="Transposase IS200-like"/>
    <property type="match status" value="1"/>
</dbReference>
<dbReference type="GO" id="GO:0004803">
    <property type="term" value="F:transposase activity"/>
    <property type="evidence" value="ECO:0007669"/>
    <property type="project" value="InterPro"/>
</dbReference>
<accession>A0A1H3NKC1</accession>
<organism evidence="2 3">
    <name type="scientific">Nitrosomonas halophila</name>
    <dbReference type="NCBI Taxonomy" id="44576"/>
    <lineage>
        <taxon>Bacteria</taxon>
        <taxon>Pseudomonadati</taxon>
        <taxon>Pseudomonadota</taxon>
        <taxon>Betaproteobacteria</taxon>
        <taxon>Nitrosomonadales</taxon>
        <taxon>Nitrosomonadaceae</taxon>
        <taxon>Nitrosomonas</taxon>
    </lineage>
</organism>
<dbReference type="EMBL" id="FNOY01000075">
    <property type="protein sequence ID" value="SDY89193.1"/>
    <property type="molecule type" value="Genomic_DNA"/>
</dbReference>